<organism evidence="2">
    <name type="scientific">Xenopsylla cheopis</name>
    <name type="common">Oriental rat flea</name>
    <name type="synonym">Pulex cheopis</name>
    <dbReference type="NCBI Taxonomy" id="163159"/>
    <lineage>
        <taxon>Eukaryota</taxon>
        <taxon>Metazoa</taxon>
        <taxon>Ecdysozoa</taxon>
        <taxon>Arthropoda</taxon>
        <taxon>Hexapoda</taxon>
        <taxon>Insecta</taxon>
        <taxon>Pterygota</taxon>
        <taxon>Neoptera</taxon>
        <taxon>Endopterygota</taxon>
        <taxon>Siphonaptera</taxon>
        <taxon>Pulicidae</taxon>
        <taxon>Xenopsyllinae</taxon>
        <taxon>Xenopsylla</taxon>
    </lineage>
</organism>
<keyword evidence="1" id="KW-0812">Transmembrane</keyword>
<feature type="transmembrane region" description="Helical" evidence="1">
    <location>
        <begin position="83"/>
        <end position="100"/>
    </location>
</feature>
<sequence length="114" mass="12586">MKVECVLLRILHVIPANFIVKMGNAYLECGPATETMTAEITAMKTKIIVHSTHVHPMSSVAQMVVAYSNLGNVITKMTVKMDLMRLAVLILLVQMVNLLAPTLDVFQCPKFATE</sequence>
<keyword evidence="1" id="KW-1133">Transmembrane helix</keyword>
<name>A0A6M2DZU7_XENCH</name>
<protein>
    <submittedName>
        <fullName evidence="2">Putative product</fullName>
    </submittedName>
</protein>
<evidence type="ECO:0000313" key="2">
    <source>
        <dbReference type="EMBL" id="NOV51190.1"/>
    </source>
</evidence>
<keyword evidence="1" id="KW-0472">Membrane</keyword>
<dbReference type="EMBL" id="GIIL01007464">
    <property type="protein sequence ID" value="NOV51190.1"/>
    <property type="molecule type" value="Transcribed_RNA"/>
</dbReference>
<evidence type="ECO:0000256" key="1">
    <source>
        <dbReference type="SAM" id="Phobius"/>
    </source>
</evidence>
<proteinExistence type="predicted"/>
<reference evidence="2" key="1">
    <citation type="submission" date="2020-03" db="EMBL/GenBank/DDBJ databases">
        <title>Transcriptomic Profiling of the Digestive Tract of the Rat Flea, Xenopsylla cheopis, Following Blood Feeding and Infection with Yersinia pestis.</title>
        <authorList>
            <person name="Bland D.M."/>
            <person name="Martens C.A."/>
            <person name="Virtaneva K."/>
            <person name="Kanakabandi K."/>
            <person name="Long D."/>
            <person name="Rosenke R."/>
            <person name="Saturday G.A."/>
            <person name="Hoyt F.H."/>
            <person name="Bruno D.P."/>
            <person name="Ribeiro J.M.C."/>
            <person name="Hinnebusch J."/>
        </authorList>
    </citation>
    <scope>NUCLEOTIDE SEQUENCE</scope>
</reference>
<accession>A0A6M2DZU7</accession>
<dbReference type="AlphaFoldDB" id="A0A6M2DZU7"/>